<protein>
    <submittedName>
        <fullName evidence="4">T9SS type A sorting domain-containing protein</fullName>
    </submittedName>
</protein>
<sequence length="156" mass="17031">MKNLLPLFIFLLVTMSYAQKDIVSSGGNAIGTGGSVDYTVGQVAYQTKSNTNASMLEGVQQPVEIYALSVTGVETAINATLYPVPATTLVNLKLNLTKFSGTPRFEIVDINGRILSQSSISANHTQIDISHLETANYFFNIVLNKKRIKTFKLIKN</sequence>
<feature type="signal peptide" evidence="2">
    <location>
        <begin position="1"/>
        <end position="18"/>
    </location>
</feature>
<keyword evidence="5" id="KW-1185">Reference proteome</keyword>
<evidence type="ECO:0000256" key="2">
    <source>
        <dbReference type="SAM" id="SignalP"/>
    </source>
</evidence>
<dbReference type="EMBL" id="VORO01000004">
    <property type="protein sequence ID" value="TXD90253.1"/>
    <property type="molecule type" value="Genomic_DNA"/>
</dbReference>
<proteinExistence type="predicted"/>
<evidence type="ECO:0000313" key="5">
    <source>
        <dbReference type="Proteomes" id="UP000321578"/>
    </source>
</evidence>
<feature type="domain" description="Secretion system C-terminal sorting" evidence="3">
    <location>
        <begin position="81"/>
        <end position="149"/>
    </location>
</feature>
<dbReference type="AlphaFoldDB" id="A0A5C6ZMU2"/>
<name>A0A5C6ZMU2_9FLAO</name>
<evidence type="ECO:0000259" key="3">
    <source>
        <dbReference type="Pfam" id="PF18962"/>
    </source>
</evidence>
<dbReference type="Proteomes" id="UP000321578">
    <property type="component" value="Unassembled WGS sequence"/>
</dbReference>
<dbReference type="NCBIfam" id="TIGR04183">
    <property type="entry name" value="Por_Secre_tail"/>
    <property type="match status" value="1"/>
</dbReference>
<dbReference type="Pfam" id="PF18962">
    <property type="entry name" value="Por_Secre_tail"/>
    <property type="match status" value="1"/>
</dbReference>
<reference evidence="4 5" key="1">
    <citation type="submission" date="2019-08" db="EMBL/GenBank/DDBJ databases">
        <title>Genomes of Subsaximicrobium wynnwilliamsii strains.</title>
        <authorList>
            <person name="Bowman J.P."/>
        </authorList>
    </citation>
    <scope>NUCLEOTIDE SEQUENCE [LARGE SCALE GENOMIC DNA]</scope>
    <source>
        <strain evidence="4 5">2-80-2</strain>
    </source>
</reference>
<gene>
    <name evidence="4" type="ORF">ESY86_05815</name>
</gene>
<evidence type="ECO:0000256" key="1">
    <source>
        <dbReference type="ARBA" id="ARBA00022729"/>
    </source>
</evidence>
<dbReference type="RefSeq" id="WP_147085646.1">
    <property type="nucleotide sequence ID" value="NZ_VORM01000004.1"/>
</dbReference>
<organism evidence="4 5">
    <name type="scientific">Subsaximicrobium wynnwilliamsii</name>
    <dbReference type="NCBI Taxonomy" id="291179"/>
    <lineage>
        <taxon>Bacteria</taxon>
        <taxon>Pseudomonadati</taxon>
        <taxon>Bacteroidota</taxon>
        <taxon>Flavobacteriia</taxon>
        <taxon>Flavobacteriales</taxon>
        <taxon>Flavobacteriaceae</taxon>
        <taxon>Subsaximicrobium</taxon>
    </lineage>
</organism>
<evidence type="ECO:0000313" key="4">
    <source>
        <dbReference type="EMBL" id="TXD90253.1"/>
    </source>
</evidence>
<comment type="caution">
    <text evidence="4">The sequence shown here is derived from an EMBL/GenBank/DDBJ whole genome shotgun (WGS) entry which is preliminary data.</text>
</comment>
<accession>A0A5C6ZMU2</accession>
<feature type="chain" id="PRO_5022920064" evidence="2">
    <location>
        <begin position="19"/>
        <end position="156"/>
    </location>
</feature>
<dbReference type="InterPro" id="IPR026444">
    <property type="entry name" value="Secre_tail"/>
</dbReference>
<keyword evidence="1 2" id="KW-0732">Signal</keyword>
<dbReference type="OrthoDB" id="657352at2"/>